<organism evidence="1 2">
    <name type="scientific">Lingula anatina</name>
    <name type="common">Brachiopod</name>
    <name type="synonym">Lingula unguis</name>
    <dbReference type="NCBI Taxonomy" id="7574"/>
    <lineage>
        <taxon>Eukaryota</taxon>
        <taxon>Metazoa</taxon>
        <taxon>Spiralia</taxon>
        <taxon>Lophotrochozoa</taxon>
        <taxon>Brachiopoda</taxon>
        <taxon>Linguliformea</taxon>
        <taxon>Lingulata</taxon>
        <taxon>Lingulida</taxon>
        <taxon>Linguloidea</taxon>
        <taxon>Lingulidae</taxon>
        <taxon>Lingula</taxon>
    </lineage>
</organism>
<gene>
    <name evidence="2" type="primary">LOC106161040</name>
</gene>
<accession>A0A1S3I655</accession>
<name>A0A1S3I655_LINAN</name>
<dbReference type="InParanoid" id="A0A1S3I655"/>
<dbReference type="GO" id="GO:0005761">
    <property type="term" value="C:mitochondrial ribosome"/>
    <property type="evidence" value="ECO:0007669"/>
    <property type="project" value="InterPro"/>
</dbReference>
<dbReference type="GO" id="GO:0003723">
    <property type="term" value="F:RNA binding"/>
    <property type="evidence" value="ECO:0007669"/>
    <property type="project" value="TreeGrafter"/>
</dbReference>
<proteinExistence type="predicted"/>
<dbReference type="InterPro" id="IPR033620">
    <property type="entry name" value="Ribosomal_mS37_met"/>
</dbReference>
<dbReference type="KEGG" id="lak:106161040"/>
<evidence type="ECO:0000313" key="2">
    <source>
        <dbReference type="RefSeq" id="XP_013393326.1"/>
    </source>
</evidence>
<dbReference type="OrthoDB" id="5825849at2759"/>
<dbReference type="SUPFAM" id="SSF47072">
    <property type="entry name" value="Cysteine alpha-hairpin motif"/>
    <property type="match status" value="1"/>
</dbReference>
<dbReference type="InterPro" id="IPR009069">
    <property type="entry name" value="Cys_alpha_HP_mot_SF"/>
</dbReference>
<keyword evidence="1" id="KW-1185">Reference proteome</keyword>
<dbReference type="Proteomes" id="UP000085678">
    <property type="component" value="Unplaced"/>
</dbReference>
<protein>
    <submittedName>
        <fullName evidence="2">Coiled-coil-helix-coiled-coil-helix domain-containing protein 1</fullName>
    </submittedName>
</protein>
<dbReference type="GeneID" id="106161040"/>
<dbReference type="AlphaFoldDB" id="A0A1S3I655"/>
<reference evidence="2" key="1">
    <citation type="submission" date="2025-08" db="UniProtKB">
        <authorList>
            <consortium name="RefSeq"/>
        </authorList>
    </citation>
    <scope>IDENTIFICATION</scope>
    <source>
        <tissue evidence="2">Gonads</tissue>
    </source>
</reference>
<dbReference type="PANTHER" id="PTHR31278:SF2">
    <property type="entry name" value="SMALL RIBOSOMAL SUBUNIT PROTEIN MS37"/>
    <property type="match status" value="1"/>
</dbReference>
<dbReference type="PANTHER" id="PTHR31278">
    <property type="entry name" value="CHCHD1"/>
    <property type="match status" value="1"/>
</dbReference>
<evidence type="ECO:0000313" key="1">
    <source>
        <dbReference type="Proteomes" id="UP000085678"/>
    </source>
</evidence>
<dbReference type="RefSeq" id="XP_013393326.1">
    <property type="nucleotide sequence ID" value="XM_013537872.1"/>
</dbReference>
<sequence length="122" mass="14396">MPRLTELNFVSRVRRHIKHPYQHKRQKILATGDDVKQVNEISEKQIKKGRPCLRELTDMLDCWKLHDFSDSPCQKVIFAYSDCIKVEKARLKEEEKAAKASFVPEGRKPSPFQINRLLKRYS</sequence>
<dbReference type="GO" id="GO:0032543">
    <property type="term" value="P:mitochondrial translation"/>
    <property type="evidence" value="ECO:0007669"/>
    <property type="project" value="InterPro"/>
</dbReference>